<dbReference type="EMBL" id="DF933810">
    <property type="protein sequence ID" value="GAM34006.1"/>
    <property type="molecule type" value="Genomic_DNA"/>
</dbReference>
<dbReference type="GO" id="GO:0003677">
    <property type="term" value="F:DNA binding"/>
    <property type="evidence" value="ECO:0007669"/>
    <property type="project" value="UniProtKB-KW"/>
</dbReference>
<dbReference type="InterPro" id="IPR006600">
    <property type="entry name" value="HTH_CenpB_DNA-bd_dom"/>
</dbReference>
<name>A0A0B8MXM4_TALPI</name>
<evidence type="ECO:0000313" key="5">
    <source>
        <dbReference type="Proteomes" id="UP000053095"/>
    </source>
</evidence>
<gene>
    <name evidence="4" type="ORF">TCE0_014r01314</name>
</gene>
<feature type="domain" description="HTH CENPB-type" evidence="3">
    <location>
        <begin position="30"/>
        <end position="110"/>
    </location>
</feature>
<proteinExistence type="predicted"/>
<feature type="region of interest" description="Disordered" evidence="2">
    <location>
        <begin position="461"/>
        <end position="490"/>
    </location>
</feature>
<keyword evidence="1" id="KW-0238">DNA-binding</keyword>
<evidence type="ECO:0000256" key="2">
    <source>
        <dbReference type="SAM" id="MobiDB-lite"/>
    </source>
</evidence>
<dbReference type="PANTHER" id="PTHR34414:SF1">
    <property type="entry name" value="SUBTILISIN-LIKE SERINE PROTEASE"/>
    <property type="match status" value="1"/>
</dbReference>
<reference evidence="5" key="1">
    <citation type="journal article" date="2015" name="Genome Announc.">
        <title>Draft genome sequence of Talaromyces cellulolyticus strain Y-94, a source of lignocellulosic biomass-degrading enzymes.</title>
        <authorList>
            <person name="Fujii T."/>
            <person name="Koike H."/>
            <person name="Sawayama S."/>
            <person name="Yano S."/>
            <person name="Inoue H."/>
        </authorList>
    </citation>
    <scope>NUCLEOTIDE SEQUENCE [LARGE SCALE GENOMIC DNA]</scope>
    <source>
        <strain evidence="5">Y-94</strain>
    </source>
</reference>
<sequence>MPSYAIRSRSTGIPASTLWRRANNKPSIADKAANQQYLTPPEKQALVEYVLRLADNGYPLPVKFLRSLAQSIVRQRSSIFQITDPGIDVRPPGKNWPQGFYRRHPQLKARRLRAIDCKRDGSQIEDKVRHWFAIVGRELADPAVLPENVYNMDETGILLSVLNSLKVLVSKHDLRKHRGTAVKRTLITAIECISADGRSLHPLIIWPAATHRSSWTTHATPGWHFACSKTGYTNTDISLYWVQYVFDPQTRDRAGDRPRLLICDGFGTHESLEVLKFCFANRIILCRLPSHTSHKLQPCDVGVFSPLKTAYRAQVEQACRAGVSTIGKPHFTYLSGLFPFDPSRVLRESTASLPEIQTKIAVDHPNVSSHPCRTPTTSDHLASLCSEVDQDTQSLDSACKHRLQKLGRAAAQVFAERALLLEENRVLFEQNNEKTCRQSSGTTVVGQAKVMSYEDIIEAQKKRDATATKQGSTRKKRPNTGDELLSKSEEQRKAEQEIRAWNMSHPRIKLSDYTGLFDFIRQEVWSEDLESMSGRLWWMSKQDSGNISPLHRQKVKGRQIIISEDPRLHLVWIDDRIFLKPLPRYLTSYAFWDTVMSDPSKYGAAVKLQKAAIGYLRTYFYLIRYESDLRIAQDPALGLVPADVTWSQFCRFSAHFNDITDNEVSGRYHYGEIRLTRLNYYAPLLLGKSLYQRVDYQYRAYFARIQGPVISAFAFFSILLNCMQVNLAAAAADENFHGRKN</sequence>
<dbReference type="AlphaFoldDB" id="A0A0B8MXM4"/>
<accession>A0A0B8MXM4</accession>
<evidence type="ECO:0000256" key="1">
    <source>
        <dbReference type="ARBA" id="ARBA00023125"/>
    </source>
</evidence>
<dbReference type="Proteomes" id="UP000053095">
    <property type="component" value="Unassembled WGS sequence"/>
</dbReference>
<evidence type="ECO:0000313" key="4">
    <source>
        <dbReference type="EMBL" id="GAM34006.1"/>
    </source>
</evidence>
<keyword evidence="5" id="KW-1185">Reference proteome</keyword>
<dbReference type="PANTHER" id="PTHR34414">
    <property type="entry name" value="HET DOMAIN-CONTAINING PROTEIN-RELATED"/>
    <property type="match status" value="1"/>
</dbReference>
<dbReference type="InterPro" id="IPR004875">
    <property type="entry name" value="DDE_SF_endonuclease_dom"/>
</dbReference>
<organism evidence="4 5">
    <name type="scientific">Talaromyces pinophilus</name>
    <name type="common">Penicillium pinophilum</name>
    <dbReference type="NCBI Taxonomy" id="128442"/>
    <lineage>
        <taxon>Eukaryota</taxon>
        <taxon>Fungi</taxon>
        <taxon>Dikarya</taxon>
        <taxon>Ascomycota</taxon>
        <taxon>Pezizomycotina</taxon>
        <taxon>Eurotiomycetes</taxon>
        <taxon>Eurotiomycetidae</taxon>
        <taxon>Eurotiales</taxon>
        <taxon>Trichocomaceae</taxon>
        <taxon>Talaromyces</taxon>
        <taxon>Talaromyces sect. Talaromyces</taxon>
    </lineage>
</organism>
<evidence type="ECO:0000259" key="3">
    <source>
        <dbReference type="PROSITE" id="PS51253"/>
    </source>
</evidence>
<dbReference type="Pfam" id="PF03184">
    <property type="entry name" value="DDE_1"/>
    <property type="match status" value="1"/>
</dbReference>
<protein>
    <recommendedName>
        <fullName evidence="3">HTH CENPB-type domain-containing protein</fullName>
    </recommendedName>
</protein>
<dbReference type="PROSITE" id="PS51253">
    <property type="entry name" value="HTH_CENPB"/>
    <property type="match status" value="1"/>
</dbReference>
<dbReference type="Pfam" id="PF20246">
    <property type="entry name" value="DUF6601"/>
    <property type="match status" value="1"/>
</dbReference>
<dbReference type="InterPro" id="IPR046536">
    <property type="entry name" value="DUF6601"/>
</dbReference>